<organism evidence="14 15">
    <name type="scientific">Candidatus Roizmanbacteria bacterium RIFCSPHIGHO2_01_FULL_39_24</name>
    <dbReference type="NCBI Taxonomy" id="1802032"/>
    <lineage>
        <taxon>Bacteria</taxon>
        <taxon>Candidatus Roizmaniibacteriota</taxon>
    </lineage>
</organism>
<dbReference type="FunFam" id="3.40.50.970:FF:000129">
    <property type="entry name" value="Transketolase"/>
    <property type="match status" value="1"/>
</dbReference>
<proteinExistence type="inferred from homology"/>
<feature type="domain" description="Transketolase-like pyrimidine-binding" evidence="13">
    <location>
        <begin position="318"/>
        <end position="481"/>
    </location>
</feature>
<dbReference type="InterPro" id="IPR029061">
    <property type="entry name" value="THDP-binding"/>
</dbReference>
<dbReference type="PANTHER" id="PTHR43195">
    <property type="entry name" value="TRANSKETOLASE"/>
    <property type="match status" value="1"/>
</dbReference>
<dbReference type="InterPro" id="IPR049557">
    <property type="entry name" value="Transketolase_CS"/>
</dbReference>
<evidence type="ECO:0000256" key="3">
    <source>
        <dbReference type="ARBA" id="ARBA00001946"/>
    </source>
</evidence>
<evidence type="ECO:0000313" key="15">
    <source>
        <dbReference type="Proteomes" id="UP000176850"/>
    </source>
</evidence>
<comment type="similarity">
    <text evidence="5">Belongs to the transketolase family.</text>
</comment>
<accession>A0A1F7GKB9</accession>
<evidence type="ECO:0000256" key="4">
    <source>
        <dbReference type="ARBA" id="ARBA00001964"/>
    </source>
</evidence>
<comment type="cofactor">
    <cofactor evidence="1">
        <name>Ca(2+)</name>
        <dbReference type="ChEBI" id="CHEBI:29108"/>
    </cofactor>
</comment>
<evidence type="ECO:0000256" key="11">
    <source>
        <dbReference type="ARBA" id="ARBA00022842"/>
    </source>
</evidence>
<dbReference type="Gene3D" id="3.40.50.970">
    <property type="match status" value="2"/>
</dbReference>
<dbReference type="GO" id="GO:0005737">
    <property type="term" value="C:cytoplasm"/>
    <property type="evidence" value="ECO:0007669"/>
    <property type="project" value="UniProtKB-ARBA"/>
</dbReference>
<evidence type="ECO:0000256" key="8">
    <source>
        <dbReference type="ARBA" id="ARBA00022679"/>
    </source>
</evidence>
<dbReference type="PANTHER" id="PTHR43195:SF1">
    <property type="entry name" value="FI06132P-RELATED"/>
    <property type="match status" value="1"/>
</dbReference>
<dbReference type="PROSITE" id="PS00802">
    <property type="entry name" value="TRANSKETOLASE_2"/>
    <property type="match status" value="1"/>
</dbReference>
<dbReference type="GO" id="GO:0004802">
    <property type="term" value="F:transketolase activity"/>
    <property type="evidence" value="ECO:0007669"/>
    <property type="project" value="TreeGrafter"/>
</dbReference>
<evidence type="ECO:0000256" key="2">
    <source>
        <dbReference type="ARBA" id="ARBA00001936"/>
    </source>
</evidence>
<evidence type="ECO:0000256" key="7">
    <source>
        <dbReference type="ARBA" id="ARBA00016662"/>
    </source>
</evidence>
<keyword evidence="11" id="KW-0460">Magnesium</keyword>
<dbReference type="Pfam" id="PF00456">
    <property type="entry name" value="Transketolase_N"/>
    <property type="match status" value="1"/>
</dbReference>
<comment type="cofactor">
    <cofactor evidence="4">
        <name>thiamine diphosphate</name>
        <dbReference type="ChEBI" id="CHEBI:58937"/>
    </cofactor>
</comment>
<name>A0A1F7GKB9_9BACT</name>
<dbReference type="Pfam" id="PF02780">
    <property type="entry name" value="Transketolase_C"/>
    <property type="match status" value="1"/>
</dbReference>
<dbReference type="AlphaFoldDB" id="A0A1F7GKB9"/>
<dbReference type="Gene3D" id="3.40.50.920">
    <property type="match status" value="1"/>
</dbReference>
<dbReference type="SUPFAM" id="SSF52518">
    <property type="entry name" value="Thiamin diphosphate-binding fold (THDP-binding)"/>
    <property type="match status" value="2"/>
</dbReference>
<keyword evidence="12" id="KW-0786">Thiamine pyrophosphate</keyword>
<dbReference type="InterPro" id="IPR005475">
    <property type="entry name" value="Transketolase-like_Pyr-bd"/>
</dbReference>
<comment type="subunit">
    <text evidence="6">Homodimer.</text>
</comment>
<dbReference type="GO" id="GO:0046872">
    <property type="term" value="F:metal ion binding"/>
    <property type="evidence" value="ECO:0007669"/>
    <property type="project" value="UniProtKB-KW"/>
</dbReference>
<dbReference type="NCBIfam" id="NF004559">
    <property type="entry name" value="PRK05899.2-5"/>
    <property type="match status" value="1"/>
</dbReference>
<dbReference type="GO" id="GO:0030976">
    <property type="term" value="F:thiamine pyrophosphate binding"/>
    <property type="evidence" value="ECO:0007669"/>
    <property type="project" value="TreeGrafter"/>
</dbReference>
<evidence type="ECO:0000256" key="9">
    <source>
        <dbReference type="ARBA" id="ARBA00022723"/>
    </source>
</evidence>
<keyword evidence="10" id="KW-0106">Calcium</keyword>
<dbReference type="SMART" id="SM00861">
    <property type="entry name" value="Transket_pyr"/>
    <property type="match status" value="1"/>
</dbReference>
<dbReference type="PROSITE" id="PS00801">
    <property type="entry name" value="TRANSKETOLASE_1"/>
    <property type="match status" value="1"/>
</dbReference>
<dbReference type="CDD" id="cd07033">
    <property type="entry name" value="TPP_PYR_DXS_TK_like"/>
    <property type="match status" value="1"/>
</dbReference>
<evidence type="ECO:0000313" key="14">
    <source>
        <dbReference type="EMBL" id="OGK19391.1"/>
    </source>
</evidence>
<dbReference type="Proteomes" id="UP000176850">
    <property type="component" value="Unassembled WGS sequence"/>
</dbReference>
<sequence length="624" mass="68311">MRNEINEIEKMGVLMRYLVLTSTSNAGSGHPTSCLSAVELMTALFFGGNFTYDTRDPKSIYNDRLIFSKGHAAPLFYSLWVGAGVFPLPEMHTLRAFGSRVEGHPTLTFPYTDVATGSLGIGLSNGVGMAMVAKYLDGTDAQTYVLLGDGEMAEGSNWEAAQLAAYYKLGNLTAIIDVSRLEQTGPTMFGWDLRGYSDKFRSFGWDTIIVHDGHDILSVLHAYKKRRGMKKKPVAILARTVKGQGISFLANKEGWHGKALSKPELAQALAELGKVDLGFRKSLPKPEGKQHPHPTLFRKIATEEDQIKIPSFQKGDMIATRQAYGYAITRIEKKYPNLVVMDAGLDNSTFAEVFAHKYPERFFEMFIAEQNMVGVATGMSAMGKMPFVSTFASFLSRAHDQIRMSQYSNANIKFAGSHAGVSMGQDGASQMGLEDISLFRSMIDSVVLYPSDAVSTDKLVEAMARQTGIAYIRLTRAQTPVLYDSDEKFEIGGSKTLLSSTKDEVTIIACGITLHQALKAATLLTLEKVKVRVIDLYSIKPLDISTLEKAAKETKAILTVEDHYKEGGVGEAVASALSGSNIPIHSLFVNKMPRSGSPEALLKYEEIDAEAIVSKVKEILQLSS</sequence>
<comment type="cofactor">
    <cofactor evidence="2">
        <name>Mn(2+)</name>
        <dbReference type="ChEBI" id="CHEBI:29035"/>
    </cofactor>
</comment>
<evidence type="ECO:0000256" key="10">
    <source>
        <dbReference type="ARBA" id="ARBA00022837"/>
    </source>
</evidence>
<dbReference type="InterPro" id="IPR020826">
    <property type="entry name" value="Transketolase_BS"/>
</dbReference>
<evidence type="ECO:0000259" key="13">
    <source>
        <dbReference type="SMART" id="SM00861"/>
    </source>
</evidence>
<dbReference type="InterPro" id="IPR051424">
    <property type="entry name" value="Transketolase-like"/>
</dbReference>
<evidence type="ECO:0000256" key="5">
    <source>
        <dbReference type="ARBA" id="ARBA00007131"/>
    </source>
</evidence>
<keyword evidence="8" id="KW-0808">Transferase</keyword>
<evidence type="ECO:0000256" key="6">
    <source>
        <dbReference type="ARBA" id="ARBA00011738"/>
    </source>
</evidence>
<dbReference type="InterPro" id="IPR009014">
    <property type="entry name" value="Transketo_C/PFOR_II"/>
</dbReference>
<dbReference type="Pfam" id="PF02779">
    <property type="entry name" value="Transket_pyr"/>
    <property type="match status" value="1"/>
</dbReference>
<dbReference type="InterPro" id="IPR033248">
    <property type="entry name" value="Transketolase_C"/>
</dbReference>
<dbReference type="SUPFAM" id="SSF52922">
    <property type="entry name" value="TK C-terminal domain-like"/>
    <property type="match status" value="1"/>
</dbReference>
<dbReference type="CDD" id="cd02012">
    <property type="entry name" value="TPP_TK"/>
    <property type="match status" value="1"/>
</dbReference>
<dbReference type="EMBL" id="MFZH01000012">
    <property type="protein sequence ID" value="OGK19391.1"/>
    <property type="molecule type" value="Genomic_DNA"/>
</dbReference>
<gene>
    <name evidence="14" type="ORF">A2799_02640</name>
</gene>
<evidence type="ECO:0000256" key="1">
    <source>
        <dbReference type="ARBA" id="ARBA00001913"/>
    </source>
</evidence>
<evidence type="ECO:0000256" key="12">
    <source>
        <dbReference type="ARBA" id="ARBA00023052"/>
    </source>
</evidence>
<dbReference type="GO" id="GO:0019682">
    <property type="term" value="P:glyceraldehyde-3-phosphate metabolic process"/>
    <property type="evidence" value="ECO:0007669"/>
    <property type="project" value="UniProtKB-ARBA"/>
</dbReference>
<protein>
    <recommendedName>
        <fullName evidence="7">Transketolase</fullName>
    </recommendedName>
</protein>
<reference evidence="14 15" key="1">
    <citation type="journal article" date="2016" name="Nat. Commun.">
        <title>Thousands of microbial genomes shed light on interconnected biogeochemical processes in an aquifer system.</title>
        <authorList>
            <person name="Anantharaman K."/>
            <person name="Brown C.T."/>
            <person name="Hug L.A."/>
            <person name="Sharon I."/>
            <person name="Castelle C.J."/>
            <person name="Probst A.J."/>
            <person name="Thomas B.C."/>
            <person name="Singh A."/>
            <person name="Wilkins M.J."/>
            <person name="Karaoz U."/>
            <person name="Brodie E.L."/>
            <person name="Williams K.H."/>
            <person name="Hubbard S.S."/>
            <person name="Banfield J.F."/>
        </authorList>
    </citation>
    <scope>NUCLEOTIDE SEQUENCE [LARGE SCALE GENOMIC DNA]</scope>
</reference>
<dbReference type="InterPro" id="IPR005474">
    <property type="entry name" value="Transketolase_N"/>
</dbReference>
<keyword evidence="9" id="KW-0479">Metal-binding</keyword>
<comment type="cofactor">
    <cofactor evidence="3">
        <name>Mg(2+)</name>
        <dbReference type="ChEBI" id="CHEBI:18420"/>
    </cofactor>
</comment>
<comment type="caution">
    <text evidence="14">The sequence shown here is derived from an EMBL/GenBank/DDBJ whole genome shotgun (WGS) entry which is preliminary data.</text>
</comment>